<dbReference type="InterPro" id="IPR010781">
    <property type="entry name" value="DUF1376"/>
</dbReference>
<feature type="compositionally biased region" description="Polar residues" evidence="1">
    <location>
        <begin position="122"/>
        <end position="133"/>
    </location>
</feature>
<evidence type="ECO:0000313" key="2">
    <source>
        <dbReference type="EMBL" id="MBB6458802.1"/>
    </source>
</evidence>
<dbReference type="Proteomes" id="UP000578000">
    <property type="component" value="Unassembled WGS sequence"/>
</dbReference>
<keyword evidence="3" id="KW-1185">Reference proteome</keyword>
<gene>
    <name evidence="2" type="ORF">HNR55_003421</name>
</gene>
<feature type="compositionally biased region" description="Basic and acidic residues" evidence="1">
    <location>
        <begin position="99"/>
        <end position="121"/>
    </location>
</feature>
<feature type="region of interest" description="Disordered" evidence="1">
    <location>
        <begin position="242"/>
        <end position="277"/>
    </location>
</feature>
<reference evidence="2 3" key="1">
    <citation type="submission" date="2020-08" db="EMBL/GenBank/DDBJ databases">
        <title>Genomic Encyclopedia of Type Strains, Phase IV (KMG-IV): sequencing the most valuable type-strain genomes for metagenomic binning, comparative biology and taxonomic classification.</title>
        <authorList>
            <person name="Goeker M."/>
        </authorList>
    </citation>
    <scope>NUCLEOTIDE SEQUENCE [LARGE SCALE GENOMIC DNA]</scope>
    <source>
        <strain evidence="2 3">DSM 4491</strain>
    </source>
</reference>
<feature type="compositionally biased region" description="Basic and acidic residues" evidence="1">
    <location>
        <begin position="266"/>
        <end position="277"/>
    </location>
</feature>
<dbReference type="RefSeq" id="WP_166115747.1">
    <property type="nucleotide sequence ID" value="NZ_BAABDB010000042.1"/>
</dbReference>
<dbReference type="EMBL" id="JACHIE010000037">
    <property type="protein sequence ID" value="MBB6458802.1"/>
    <property type="molecule type" value="Genomic_DNA"/>
</dbReference>
<name>A0A841QLF1_9PROT</name>
<proteinExistence type="predicted"/>
<organism evidence="2 3">
    <name type="scientific">Acetobacter lovaniensis</name>
    <dbReference type="NCBI Taxonomy" id="104100"/>
    <lineage>
        <taxon>Bacteria</taxon>
        <taxon>Pseudomonadati</taxon>
        <taxon>Pseudomonadota</taxon>
        <taxon>Alphaproteobacteria</taxon>
        <taxon>Acetobacterales</taxon>
        <taxon>Acetobacteraceae</taxon>
        <taxon>Acetobacter</taxon>
    </lineage>
</organism>
<sequence length="277" mass="31433">MSKIKTWMPVYIGDYLADTMRLSTLQHGAYFLLMMEYWRQGPLPDDMDELSAIARADRKAWDKSIWPTLKHFFSKGEDGLLHQKRADIELERVQSISNKRREAVGQRRDRTNAKDQQDDNKSSTNEDTNVSDLNVQTANKEGDTRAVCASALQSQSHNSLTLCSRELEAPSASAAPPKPKSRGTRLPDDWGPTDADRGFAIGLGLNPTDIAPKFADWWHAQPNAKGVKLDWAATWRTWCRREAERQGNPKPIHGKPQSPLSQQFERMQRQYGDRTVA</sequence>
<feature type="region of interest" description="Disordered" evidence="1">
    <location>
        <begin position="99"/>
        <end position="133"/>
    </location>
</feature>
<protein>
    <submittedName>
        <fullName evidence="2">Uncharacterized protein YdaU (DUF1376 family)</fullName>
    </submittedName>
</protein>
<dbReference type="AlphaFoldDB" id="A0A841QLF1"/>
<evidence type="ECO:0000256" key="1">
    <source>
        <dbReference type="SAM" id="MobiDB-lite"/>
    </source>
</evidence>
<dbReference type="Pfam" id="PF07120">
    <property type="entry name" value="DUF1376"/>
    <property type="match status" value="1"/>
</dbReference>
<feature type="region of interest" description="Disordered" evidence="1">
    <location>
        <begin position="168"/>
        <end position="192"/>
    </location>
</feature>
<accession>A0A841QLF1</accession>
<evidence type="ECO:0000313" key="3">
    <source>
        <dbReference type="Proteomes" id="UP000578000"/>
    </source>
</evidence>
<comment type="caution">
    <text evidence="2">The sequence shown here is derived from an EMBL/GenBank/DDBJ whole genome shotgun (WGS) entry which is preliminary data.</text>
</comment>